<name>A0A914Y008_9BILA</name>
<feature type="transmembrane region" description="Helical" evidence="1">
    <location>
        <begin position="183"/>
        <end position="205"/>
    </location>
</feature>
<reference evidence="4" key="1">
    <citation type="submission" date="2022-11" db="UniProtKB">
        <authorList>
            <consortium name="WormBaseParasite"/>
        </authorList>
    </citation>
    <scope>IDENTIFICATION</scope>
</reference>
<feature type="chain" id="PRO_5036929325" evidence="2">
    <location>
        <begin position="18"/>
        <end position="206"/>
    </location>
</feature>
<accession>A0A914Y008</accession>
<evidence type="ECO:0000256" key="1">
    <source>
        <dbReference type="SAM" id="Phobius"/>
    </source>
</evidence>
<feature type="transmembrane region" description="Helical" evidence="1">
    <location>
        <begin position="123"/>
        <end position="146"/>
    </location>
</feature>
<keyword evidence="1" id="KW-0812">Transmembrane</keyword>
<dbReference type="WBParaSite" id="PSU_v2.g11208.t1">
    <property type="protein sequence ID" value="PSU_v2.g11208.t1"/>
    <property type="gene ID" value="PSU_v2.g11208"/>
</dbReference>
<evidence type="ECO:0000256" key="2">
    <source>
        <dbReference type="SAM" id="SignalP"/>
    </source>
</evidence>
<proteinExistence type="predicted"/>
<sequence>MVLIVIIIQFCFYFLDWRDIHNAADPESKILKATAGNIPSLYNISNSLSNLFLQKYESNEVFLRIGILKNCKNLVTGDTSDLPENIGFVGDTAITAILTLTIALYAFNFVIALISLYAPKATYILPFSAFCGLTLIAAPIVIFIAYNNEIYMSVKQKILTPDYERSELKRLYDMSVHDYYISYRFPLIISYGVGFYIIVVAFAYLL</sequence>
<keyword evidence="1" id="KW-0472">Membrane</keyword>
<dbReference type="Proteomes" id="UP000887577">
    <property type="component" value="Unplaced"/>
</dbReference>
<keyword evidence="3" id="KW-1185">Reference proteome</keyword>
<organism evidence="3 4">
    <name type="scientific">Panagrolaimus superbus</name>
    <dbReference type="NCBI Taxonomy" id="310955"/>
    <lineage>
        <taxon>Eukaryota</taxon>
        <taxon>Metazoa</taxon>
        <taxon>Ecdysozoa</taxon>
        <taxon>Nematoda</taxon>
        <taxon>Chromadorea</taxon>
        <taxon>Rhabditida</taxon>
        <taxon>Tylenchina</taxon>
        <taxon>Panagrolaimomorpha</taxon>
        <taxon>Panagrolaimoidea</taxon>
        <taxon>Panagrolaimidae</taxon>
        <taxon>Panagrolaimus</taxon>
    </lineage>
</organism>
<dbReference type="AlphaFoldDB" id="A0A914Y008"/>
<protein>
    <submittedName>
        <fullName evidence="4">Uncharacterized protein</fullName>
    </submittedName>
</protein>
<evidence type="ECO:0000313" key="4">
    <source>
        <dbReference type="WBParaSite" id="PSU_v2.g11208.t1"/>
    </source>
</evidence>
<feature type="transmembrane region" description="Helical" evidence="1">
    <location>
        <begin position="93"/>
        <end position="116"/>
    </location>
</feature>
<evidence type="ECO:0000313" key="3">
    <source>
        <dbReference type="Proteomes" id="UP000887577"/>
    </source>
</evidence>
<keyword evidence="1" id="KW-1133">Transmembrane helix</keyword>
<keyword evidence="2" id="KW-0732">Signal</keyword>
<feature type="signal peptide" evidence="2">
    <location>
        <begin position="1"/>
        <end position="17"/>
    </location>
</feature>